<dbReference type="SUPFAM" id="SSF81383">
    <property type="entry name" value="F-box domain"/>
    <property type="match status" value="1"/>
</dbReference>
<protein>
    <recommendedName>
        <fullName evidence="1">F-box domain-containing protein</fullName>
    </recommendedName>
</protein>
<dbReference type="Pfam" id="PF12937">
    <property type="entry name" value="F-box-like"/>
    <property type="match status" value="1"/>
</dbReference>
<feature type="domain" description="F-box" evidence="1">
    <location>
        <begin position="19"/>
        <end position="46"/>
    </location>
</feature>
<comment type="caution">
    <text evidence="2">The sequence shown here is derived from an EMBL/GenBank/DDBJ whole genome shotgun (WGS) entry which is preliminary data.</text>
</comment>
<gene>
    <name evidence="2" type="ORF">QBC38DRAFT_451055</name>
</gene>
<organism evidence="2 3">
    <name type="scientific">Podospora fimiseda</name>
    <dbReference type="NCBI Taxonomy" id="252190"/>
    <lineage>
        <taxon>Eukaryota</taxon>
        <taxon>Fungi</taxon>
        <taxon>Dikarya</taxon>
        <taxon>Ascomycota</taxon>
        <taxon>Pezizomycotina</taxon>
        <taxon>Sordariomycetes</taxon>
        <taxon>Sordariomycetidae</taxon>
        <taxon>Sordariales</taxon>
        <taxon>Podosporaceae</taxon>
        <taxon>Podospora</taxon>
    </lineage>
</organism>
<evidence type="ECO:0000313" key="2">
    <source>
        <dbReference type="EMBL" id="KAK4231822.1"/>
    </source>
</evidence>
<keyword evidence="3" id="KW-1185">Reference proteome</keyword>
<proteinExistence type="predicted"/>
<reference evidence="2" key="2">
    <citation type="submission" date="2023-05" db="EMBL/GenBank/DDBJ databases">
        <authorList>
            <consortium name="Lawrence Berkeley National Laboratory"/>
            <person name="Steindorff A."/>
            <person name="Hensen N."/>
            <person name="Bonometti L."/>
            <person name="Westerberg I."/>
            <person name="Brannstrom I.O."/>
            <person name="Guillou S."/>
            <person name="Cros-Aarteil S."/>
            <person name="Calhoun S."/>
            <person name="Haridas S."/>
            <person name="Kuo A."/>
            <person name="Mondo S."/>
            <person name="Pangilinan J."/>
            <person name="Riley R."/>
            <person name="Labutti K."/>
            <person name="Andreopoulos B."/>
            <person name="Lipzen A."/>
            <person name="Chen C."/>
            <person name="Yanf M."/>
            <person name="Daum C."/>
            <person name="Ng V."/>
            <person name="Clum A."/>
            <person name="Ohm R."/>
            <person name="Martin F."/>
            <person name="Silar P."/>
            <person name="Natvig D."/>
            <person name="Lalanne C."/>
            <person name="Gautier V."/>
            <person name="Ament-Velasquez S.L."/>
            <person name="Kruys A."/>
            <person name="Hutchinson M.I."/>
            <person name="Powell A.J."/>
            <person name="Barry K."/>
            <person name="Miller A.N."/>
            <person name="Grigoriev I.V."/>
            <person name="Debuchy R."/>
            <person name="Gladieux P."/>
            <person name="Thoren M.H."/>
            <person name="Johannesson H."/>
        </authorList>
    </citation>
    <scope>NUCLEOTIDE SEQUENCE</scope>
    <source>
        <strain evidence="2">CBS 990.96</strain>
    </source>
</reference>
<accession>A0AAN7BYI0</accession>
<dbReference type="EMBL" id="MU865291">
    <property type="protein sequence ID" value="KAK4231822.1"/>
    <property type="molecule type" value="Genomic_DNA"/>
</dbReference>
<dbReference type="CDD" id="cd09917">
    <property type="entry name" value="F-box_SF"/>
    <property type="match status" value="1"/>
</dbReference>
<dbReference type="AlphaFoldDB" id="A0AAN7BYI0"/>
<evidence type="ECO:0000313" key="3">
    <source>
        <dbReference type="Proteomes" id="UP001301958"/>
    </source>
</evidence>
<name>A0AAN7BYI0_9PEZI</name>
<sequence length="129" mass="14646">MSSSIPIKKKPRKHILSTPTEIVWMILDYLPPESVLSFALTCKTLYHEYPKKEPGLVILIIPRARYESHPNVVRVWRDWAASSCSAITAATRFTYRTIVNTTPDSDRNFQHDDDTTSILTAGLKSLGTR</sequence>
<dbReference type="InterPro" id="IPR036047">
    <property type="entry name" value="F-box-like_dom_sf"/>
</dbReference>
<dbReference type="Proteomes" id="UP001301958">
    <property type="component" value="Unassembled WGS sequence"/>
</dbReference>
<dbReference type="InterPro" id="IPR001810">
    <property type="entry name" value="F-box_dom"/>
</dbReference>
<evidence type="ECO:0000259" key="1">
    <source>
        <dbReference type="Pfam" id="PF12937"/>
    </source>
</evidence>
<reference evidence="2" key="1">
    <citation type="journal article" date="2023" name="Mol. Phylogenet. Evol.">
        <title>Genome-scale phylogeny and comparative genomics of the fungal order Sordariales.</title>
        <authorList>
            <person name="Hensen N."/>
            <person name="Bonometti L."/>
            <person name="Westerberg I."/>
            <person name="Brannstrom I.O."/>
            <person name="Guillou S."/>
            <person name="Cros-Aarteil S."/>
            <person name="Calhoun S."/>
            <person name="Haridas S."/>
            <person name="Kuo A."/>
            <person name="Mondo S."/>
            <person name="Pangilinan J."/>
            <person name="Riley R."/>
            <person name="LaButti K."/>
            <person name="Andreopoulos B."/>
            <person name="Lipzen A."/>
            <person name="Chen C."/>
            <person name="Yan M."/>
            <person name="Daum C."/>
            <person name="Ng V."/>
            <person name="Clum A."/>
            <person name="Steindorff A."/>
            <person name="Ohm R.A."/>
            <person name="Martin F."/>
            <person name="Silar P."/>
            <person name="Natvig D.O."/>
            <person name="Lalanne C."/>
            <person name="Gautier V."/>
            <person name="Ament-Velasquez S.L."/>
            <person name="Kruys A."/>
            <person name="Hutchinson M.I."/>
            <person name="Powell A.J."/>
            <person name="Barry K."/>
            <person name="Miller A.N."/>
            <person name="Grigoriev I.V."/>
            <person name="Debuchy R."/>
            <person name="Gladieux P."/>
            <person name="Hiltunen Thoren M."/>
            <person name="Johannesson H."/>
        </authorList>
    </citation>
    <scope>NUCLEOTIDE SEQUENCE</scope>
    <source>
        <strain evidence="2">CBS 990.96</strain>
    </source>
</reference>